<evidence type="ECO:0000313" key="3">
    <source>
        <dbReference type="Proteomes" id="UP001168537"/>
    </source>
</evidence>
<keyword evidence="1" id="KW-0812">Transmembrane</keyword>
<evidence type="ECO:0000256" key="1">
    <source>
        <dbReference type="SAM" id="Phobius"/>
    </source>
</evidence>
<keyword evidence="1" id="KW-0472">Membrane</keyword>
<feature type="transmembrane region" description="Helical" evidence="1">
    <location>
        <begin position="87"/>
        <end position="108"/>
    </location>
</feature>
<comment type="caution">
    <text evidence="2">The sequence shown here is derived from an EMBL/GenBank/DDBJ whole genome shotgun (WGS) entry which is preliminary data.</text>
</comment>
<sequence>MRTHETLLVKPAHGWLVACVMASLVVLMGASGDDVFARHVGMSVSASPTSGTAPGADSLTVPTDPRLAAGEVLTVRPDHSSDDRGTAAHTLHLLGACLAILCAAAVLLHRRGWWRGSTHATAALSPRLTFPASWLARVLRGPPPRDPPRFSPVIRT</sequence>
<dbReference type="EMBL" id="JAUHJR010000002">
    <property type="protein sequence ID" value="MDN4160952.1"/>
    <property type="molecule type" value="Genomic_DNA"/>
</dbReference>
<protein>
    <submittedName>
        <fullName evidence="2">Uncharacterized protein</fullName>
    </submittedName>
</protein>
<name>A0ABT8ES62_9ACTN</name>
<keyword evidence="1" id="KW-1133">Transmembrane helix</keyword>
<reference evidence="2" key="1">
    <citation type="submission" date="2023-06" db="EMBL/GenBank/DDBJ databases">
        <title>Draft genome sequence of Nocardioides sp. SOB72.</title>
        <authorList>
            <person name="Zhang G."/>
        </authorList>
    </citation>
    <scope>NUCLEOTIDE SEQUENCE</scope>
    <source>
        <strain evidence="2">SOB72</strain>
    </source>
</reference>
<evidence type="ECO:0000313" key="2">
    <source>
        <dbReference type="EMBL" id="MDN4160952.1"/>
    </source>
</evidence>
<organism evidence="2 3">
    <name type="scientific">Nocardioides abyssi</name>
    <dbReference type="NCBI Taxonomy" id="3058370"/>
    <lineage>
        <taxon>Bacteria</taxon>
        <taxon>Bacillati</taxon>
        <taxon>Actinomycetota</taxon>
        <taxon>Actinomycetes</taxon>
        <taxon>Propionibacteriales</taxon>
        <taxon>Nocardioidaceae</taxon>
        <taxon>Nocardioides</taxon>
    </lineage>
</organism>
<feature type="transmembrane region" description="Helical" evidence="1">
    <location>
        <begin position="12"/>
        <end position="32"/>
    </location>
</feature>
<keyword evidence="3" id="KW-1185">Reference proteome</keyword>
<dbReference type="Proteomes" id="UP001168537">
    <property type="component" value="Unassembled WGS sequence"/>
</dbReference>
<accession>A0ABT8ES62</accession>
<gene>
    <name evidence="2" type="ORF">QWY29_06255</name>
</gene>
<proteinExistence type="predicted"/>
<dbReference type="RefSeq" id="WP_300959838.1">
    <property type="nucleotide sequence ID" value="NZ_JAUHJR010000002.1"/>
</dbReference>